<accession>A0A9P4N6A5</accession>
<gene>
    <name evidence="1" type="ORF">CC78DRAFT_457858</name>
</gene>
<sequence>LCIESIDSADHLDQEYHCISEAFGRQAKDAGWISMNPCWETPQGQKRGTAQLANR</sequence>
<dbReference type="OrthoDB" id="2832510at2759"/>
<proteinExistence type="predicted"/>
<name>A0A9P4N6A5_9PLEO</name>
<dbReference type="AlphaFoldDB" id="A0A9P4N6A5"/>
<evidence type="ECO:0000313" key="1">
    <source>
        <dbReference type="EMBL" id="KAF2267223.1"/>
    </source>
</evidence>
<keyword evidence="2" id="KW-1185">Reference proteome</keyword>
<protein>
    <submittedName>
        <fullName evidence="1">Uncharacterized protein</fullName>
    </submittedName>
</protein>
<dbReference type="Proteomes" id="UP000800093">
    <property type="component" value="Unassembled WGS sequence"/>
</dbReference>
<feature type="non-terminal residue" evidence="1">
    <location>
        <position position="1"/>
    </location>
</feature>
<dbReference type="EMBL" id="ML986593">
    <property type="protein sequence ID" value="KAF2267223.1"/>
    <property type="molecule type" value="Genomic_DNA"/>
</dbReference>
<reference evidence="2" key="1">
    <citation type="journal article" date="2020" name="Stud. Mycol.">
        <title>101 Dothideomycetes genomes: A test case for predicting lifestyles and emergence of pathogens.</title>
        <authorList>
            <person name="Haridas S."/>
            <person name="Albert R."/>
            <person name="Binder M."/>
            <person name="Bloem J."/>
            <person name="LaButti K."/>
            <person name="Salamov A."/>
            <person name="Andreopoulos B."/>
            <person name="Baker S."/>
            <person name="Barry K."/>
            <person name="Bills G."/>
            <person name="Bluhm B."/>
            <person name="Cannon C."/>
            <person name="Castanera R."/>
            <person name="Culley D."/>
            <person name="Daum C."/>
            <person name="Ezra D."/>
            <person name="Gonzalez J."/>
            <person name="Henrissat B."/>
            <person name="Kuo A."/>
            <person name="Liang C."/>
            <person name="Lipzen A."/>
            <person name="Lutzoni F."/>
            <person name="Magnuson J."/>
            <person name="Mondo S."/>
            <person name="Nolan M."/>
            <person name="Ohm R."/>
            <person name="Pangilinan J."/>
            <person name="Park H.-J."/>
            <person name="Ramirez L."/>
            <person name="Alfaro M."/>
            <person name="Sun H."/>
            <person name="Tritt A."/>
            <person name="Yoshinaga Y."/>
            <person name="Zwiers L.-H."/>
            <person name="Turgeon B."/>
            <person name="Goodwin S."/>
            <person name="Spatafora J."/>
            <person name="Crous P."/>
            <person name="Grigoriev I."/>
        </authorList>
    </citation>
    <scope>NUCLEOTIDE SEQUENCE [LARGE SCALE GENOMIC DNA]</scope>
    <source>
        <strain evidence="2">CBS 304.66</strain>
    </source>
</reference>
<evidence type="ECO:0000313" key="2">
    <source>
        <dbReference type="Proteomes" id="UP000800093"/>
    </source>
</evidence>
<comment type="caution">
    <text evidence="1">The sequence shown here is derived from an EMBL/GenBank/DDBJ whole genome shotgun (WGS) entry which is preliminary data.</text>
</comment>
<organism evidence="1 2">
    <name type="scientific">Lojkania enalia</name>
    <dbReference type="NCBI Taxonomy" id="147567"/>
    <lineage>
        <taxon>Eukaryota</taxon>
        <taxon>Fungi</taxon>
        <taxon>Dikarya</taxon>
        <taxon>Ascomycota</taxon>
        <taxon>Pezizomycotina</taxon>
        <taxon>Dothideomycetes</taxon>
        <taxon>Pleosporomycetidae</taxon>
        <taxon>Pleosporales</taxon>
        <taxon>Pleosporales incertae sedis</taxon>
        <taxon>Lojkania</taxon>
    </lineage>
</organism>